<dbReference type="InterPro" id="IPR055251">
    <property type="entry name" value="SOS1_NGEF_PH"/>
</dbReference>
<feature type="region of interest" description="Disordered" evidence="1">
    <location>
        <begin position="651"/>
        <end position="686"/>
    </location>
</feature>
<dbReference type="Gene3D" id="2.30.29.30">
    <property type="entry name" value="Pleckstrin-homology domain (PH domain)/Phosphotyrosine-binding domain (PTB)"/>
    <property type="match status" value="1"/>
</dbReference>
<feature type="compositionally biased region" description="Basic and acidic residues" evidence="1">
    <location>
        <begin position="1442"/>
        <end position="1451"/>
    </location>
</feature>
<dbReference type="CDD" id="cd00160">
    <property type="entry name" value="RhoGEF"/>
    <property type="match status" value="1"/>
</dbReference>
<evidence type="ECO:0000259" key="2">
    <source>
        <dbReference type="PROSITE" id="PS50003"/>
    </source>
</evidence>
<name>A0A0V0ZZ53_9BILA</name>
<dbReference type="InterPro" id="IPR001849">
    <property type="entry name" value="PH_domain"/>
</dbReference>
<dbReference type="SUPFAM" id="SSF48065">
    <property type="entry name" value="DBL homology domain (DH-domain)"/>
    <property type="match status" value="1"/>
</dbReference>
<dbReference type="PROSITE" id="PS50003">
    <property type="entry name" value="PH_DOMAIN"/>
    <property type="match status" value="1"/>
</dbReference>
<sequence>MVRCRKKKPTYDILFAERLWWTLFDCRVGSWPATVDHTGSFNIVYPGSSRMNLARQDEEEDDETNTEEIQSSVVVPVQSELIVPCPKTIDDICIDLIKSGIVTYTGAKLYDRRPVVAVNLTKLDRSSVEIASGTTVILALAQTLAYFYRIQKSTQRQCNSAPCVFVVGYRKIDVDSAFVTLQSAVLYLKRSVLKSACWRLLFVQFDMGEGKNENTDHCRVQANGLIIPSLTISQLKKRLAVEDVPVEFGGTMEYDRDQWIQFRKVAATVQLEPLMSCCRAAAKNCIQLLQCLKDTQWKIDSKQMWFTPANVVEEHITRLRDILYQIEKVNNMEVMMDSGTSLIQNLKMEFESLNSLPNYRQVKYRSAWVYVCECERDSLTELESLNEELRRVLLPLRLMSGSCLELLQHIVEVHESKANLNTIIDWMNWTKLTVVERFGLARVEEEEAKVLEREFFKFNDQVLALKNENADKARKRAQSIVIDICIPMPDKVRDDLTDHVQRLSKRGDELMETVTKVKTELHQAVLCEEFIRQACKWVLVGFQFANQLTQQFNSSNEPTMRGDQLQLCSTFFEKYPSLAREQIHCLVEQVGRLDCQRLKNQTRIIETKCSEVLRALDILKGQWEKWLKSHVGGEESKREVGEQNFYEEPRALAKAKAKTNPEASGHDDDDDDDDSGDDDPGAMDSRRHSYAGISCLQINPNATLDKTACSTQSLSNALADLCHLESSNTTLQITENMTDRVVSSLSADLLCQKFAAQRARQAKSSSRLNALSFITENWLKGRTRFQKSRFFSSKRRLTRHQSLDNLSSISEEPATTTTETACSTQSLSNALADLCHLESSNTTLQITENMTDRLSIYQVVSSLSADLLCQKFAAQRARQAKSSSRLNALSFITENWLKGRTRFQKSRFFSSKRRLTRHQSLDNLSSISEEPATTTTGSHDTSVPSIAQYGIFSPCSPGADIDASDSSSTAALASFDSPATSDKRLQSMVADELLQTEQNYVSSLQYVIENYLPELLRNDLPNQLRGQRSIIFGNIEKIYDFHLNEFLPDLRSTLSQPANNLRIGLAIAKCFLKHRTKFGLYAFYNMNKPKSDALMTDYGGAKQFQLCDKLDLSSYLLKPVQRMGKYVLMLEQLIKACSNSEREQLGLLRDAKDMVIFQLRHGNDLLAMDLIRGCDVSLTEQGNLIRQDEFLVLKCKGGTKSCRRIFLFEDLILFAKPRKAKAGSADVFEYKQSIKMTEVGLTETVANAPLAFEIWFRRRTSNSVFIIQAADLAQKQAWTSDIAKLLWNQALTDREMRMEKLSSMGVAKNCFELNSANRIENRTVAFSRDAKLRSTLTGYPSRQDRALIAKRPSSMISVTSSSSSNWSSTSGSLVSSYPPESIPRSSESGICSDLATLDECADQCANLWGAEEDLKAAFCFKTSSPSTPSQSDSPTDSMSSEHGNHDQIHQS</sequence>
<feature type="compositionally biased region" description="Low complexity" evidence="1">
    <location>
        <begin position="1357"/>
        <end position="1376"/>
    </location>
</feature>
<dbReference type="CDD" id="cd13242">
    <property type="entry name" value="PH_puratrophin-1"/>
    <property type="match status" value="1"/>
</dbReference>
<reference evidence="4 5" key="1">
    <citation type="submission" date="2015-01" db="EMBL/GenBank/DDBJ databases">
        <title>Evolution of Trichinella species and genotypes.</title>
        <authorList>
            <person name="Korhonen P.K."/>
            <person name="Edoardo P."/>
            <person name="Giuseppe L.R."/>
            <person name="Gasser R.B."/>
        </authorList>
    </citation>
    <scope>NUCLEOTIDE SEQUENCE [LARGE SCALE GENOMIC DNA]</scope>
    <source>
        <strain evidence="4">ISS2496</strain>
    </source>
</reference>
<dbReference type="InterPro" id="IPR000219">
    <property type="entry name" value="DH_dom"/>
</dbReference>
<dbReference type="SMART" id="SM00325">
    <property type="entry name" value="RhoGEF"/>
    <property type="match status" value="1"/>
</dbReference>
<dbReference type="Proteomes" id="UP000054783">
    <property type="component" value="Unassembled WGS sequence"/>
</dbReference>
<dbReference type="STRING" id="990121.A0A0V0ZZ53"/>
<feature type="compositionally biased region" description="Acidic residues" evidence="1">
    <location>
        <begin position="667"/>
        <end position="681"/>
    </location>
</feature>
<dbReference type="GO" id="GO:0005085">
    <property type="term" value="F:guanyl-nucleotide exchange factor activity"/>
    <property type="evidence" value="ECO:0007669"/>
    <property type="project" value="InterPro"/>
</dbReference>
<gene>
    <name evidence="4" type="primary">PLEKHG4</name>
    <name evidence="4" type="ORF">T12_6401</name>
</gene>
<dbReference type="PANTHER" id="PTHR45845">
    <property type="entry name" value="RHO GUANINE NUCLEOTIDE EXCHANGE FACTOR-RELATED"/>
    <property type="match status" value="1"/>
</dbReference>
<dbReference type="InterPro" id="IPR035899">
    <property type="entry name" value="DBL_dom_sf"/>
</dbReference>
<protein>
    <submittedName>
        <fullName evidence="4">Puratrophin-1</fullName>
    </submittedName>
</protein>
<evidence type="ECO:0000256" key="1">
    <source>
        <dbReference type="SAM" id="MobiDB-lite"/>
    </source>
</evidence>
<feature type="region of interest" description="Disordered" evidence="1">
    <location>
        <begin position="1357"/>
        <end position="1388"/>
    </location>
</feature>
<dbReference type="InterPro" id="IPR011993">
    <property type="entry name" value="PH-like_dom_sf"/>
</dbReference>
<dbReference type="Gene3D" id="1.20.900.10">
    <property type="entry name" value="Dbl homology (DH) domain"/>
    <property type="match status" value="1"/>
</dbReference>
<dbReference type="InterPro" id="IPR052231">
    <property type="entry name" value="Rho_GEF_signaling-related"/>
</dbReference>
<dbReference type="PROSITE" id="PS50010">
    <property type="entry name" value="DH_2"/>
    <property type="match status" value="1"/>
</dbReference>
<evidence type="ECO:0000313" key="5">
    <source>
        <dbReference type="Proteomes" id="UP000054783"/>
    </source>
</evidence>
<accession>A0A0V0ZZ53</accession>
<feature type="compositionally biased region" description="Low complexity" evidence="1">
    <location>
        <begin position="1422"/>
        <end position="1440"/>
    </location>
</feature>
<dbReference type="OrthoDB" id="6152532at2759"/>
<evidence type="ECO:0000313" key="4">
    <source>
        <dbReference type="EMBL" id="KRY17839.1"/>
    </source>
</evidence>
<comment type="caution">
    <text evidence="4">The sequence shown here is derived from an EMBL/GenBank/DDBJ whole genome shotgun (WGS) entry which is preliminary data.</text>
</comment>
<evidence type="ECO:0000259" key="3">
    <source>
        <dbReference type="PROSITE" id="PS50010"/>
    </source>
</evidence>
<organism evidence="4 5">
    <name type="scientific">Trichinella patagoniensis</name>
    <dbReference type="NCBI Taxonomy" id="990121"/>
    <lineage>
        <taxon>Eukaryota</taxon>
        <taxon>Metazoa</taxon>
        <taxon>Ecdysozoa</taxon>
        <taxon>Nematoda</taxon>
        <taxon>Enoplea</taxon>
        <taxon>Dorylaimia</taxon>
        <taxon>Trichinellida</taxon>
        <taxon>Trichinellidae</taxon>
        <taxon>Trichinella</taxon>
    </lineage>
</organism>
<dbReference type="EMBL" id="JYDQ01000055">
    <property type="protein sequence ID" value="KRY17839.1"/>
    <property type="molecule type" value="Genomic_DNA"/>
</dbReference>
<dbReference type="SMART" id="SM00233">
    <property type="entry name" value="PH"/>
    <property type="match status" value="1"/>
</dbReference>
<dbReference type="SUPFAM" id="SSF50729">
    <property type="entry name" value="PH domain-like"/>
    <property type="match status" value="1"/>
</dbReference>
<keyword evidence="5" id="KW-1185">Reference proteome</keyword>
<dbReference type="PANTHER" id="PTHR45845:SF3">
    <property type="entry name" value="PURATROPHIN-1-LIKE, ISOFORM A"/>
    <property type="match status" value="1"/>
</dbReference>
<dbReference type="Pfam" id="PF00621">
    <property type="entry name" value="RhoGEF"/>
    <property type="match status" value="1"/>
</dbReference>
<proteinExistence type="predicted"/>
<feature type="domain" description="PH" evidence="2">
    <location>
        <begin position="1177"/>
        <end position="1287"/>
    </location>
</feature>
<feature type="domain" description="DH" evidence="3">
    <location>
        <begin position="985"/>
        <end position="1165"/>
    </location>
</feature>
<dbReference type="Pfam" id="PF22697">
    <property type="entry name" value="SOS1_NGEF_PH"/>
    <property type="match status" value="1"/>
</dbReference>
<feature type="region of interest" description="Disordered" evidence="1">
    <location>
        <begin position="921"/>
        <end position="942"/>
    </location>
</feature>
<feature type="region of interest" description="Disordered" evidence="1">
    <location>
        <begin position="1421"/>
        <end position="1451"/>
    </location>
</feature>